<comment type="caution">
    <text evidence="1">The sequence shown here is derived from an EMBL/GenBank/DDBJ whole genome shotgun (WGS) entry which is preliminary data.</text>
</comment>
<gene>
    <name evidence="1" type="ORF">EVAR_17656_1</name>
</gene>
<protein>
    <submittedName>
        <fullName evidence="1">Uncharacterized protein</fullName>
    </submittedName>
</protein>
<accession>A0A4C1USC2</accession>
<reference evidence="1 2" key="1">
    <citation type="journal article" date="2019" name="Commun. Biol.">
        <title>The bagworm genome reveals a unique fibroin gene that provides high tensile strength.</title>
        <authorList>
            <person name="Kono N."/>
            <person name="Nakamura H."/>
            <person name="Ohtoshi R."/>
            <person name="Tomita M."/>
            <person name="Numata K."/>
            <person name="Arakawa K."/>
        </authorList>
    </citation>
    <scope>NUCLEOTIDE SEQUENCE [LARGE SCALE GENOMIC DNA]</scope>
</reference>
<evidence type="ECO:0000313" key="1">
    <source>
        <dbReference type="EMBL" id="GBP29120.1"/>
    </source>
</evidence>
<dbReference type="AlphaFoldDB" id="A0A4C1USC2"/>
<proteinExistence type="predicted"/>
<keyword evidence="2" id="KW-1185">Reference proteome</keyword>
<dbReference type="Proteomes" id="UP000299102">
    <property type="component" value="Unassembled WGS sequence"/>
</dbReference>
<dbReference type="EMBL" id="BGZK01000216">
    <property type="protein sequence ID" value="GBP29120.1"/>
    <property type="molecule type" value="Genomic_DNA"/>
</dbReference>
<evidence type="ECO:0000313" key="2">
    <source>
        <dbReference type="Proteomes" id="UP000299102"/>
    </source>
</evidence>
<organism evidence="1 2">
    <name type="scientific">Eumeta variegata</name>
    <name type="common">Bagworm moth</name>
    <name type="synonym">Eumeta japonica</name>
    <dbReference type="NCBI Taxonomy" id="151549"/>
    <lineage>
        <taxon>Eukaryota</taxon>
        <taxon>Metazoa</taxon>
        <taxon>Ecdysozoa</taxon>
        <taxon>Arthropoda</taxon>
        <taxon>Hexapoda</taxon>
        <taxon>Insecta</taxon>
        <taxon>Pterygota</taxon>
        <taxon>Neoptera</taxon>
        <taxon>Endopterygota</taxon>
        <taxon>Lepidoptera</taxon>
        <taxon>Glossata</taxon>
        <taxon>Ditrysia</taxon>
        <taxon>Tineoidea</taxon>
        <taxon>Psychidae</taxon>
        <taxon>Oiketicinae</taxon>
        <taxon>Eumeta</taxon>
    </lineage>
</organism>
<sequence length="89" mass="9860">MGKSQGIPKAERRLAASTYYGNLILLKIVVWPYSANMNNNTITLSLFAHTDRTHKFAVCDRVRPPSAEPARPDPPPPADNFALCSIIHD</sequence>
<name>A0A4C1USC2_EUMVA</name>